<evidence type="ECO:0000313" key="5">
    <source>
        <dbReference type="Proteomes" id="UP000078348"/>
    </source>
</evidence>
<dbReference type="GO" id="GO:0030687">
    <property type="term" value="C:preribosome, large subunit precursor"/>
    <property type="evidence" value="ECO:0007669"/>
    <property type="project" value="TreeGrafter"/>
</dbReference>
<keyword evidence="5" id="KW-1185">Reference proteome</keyword>
<feature type="domain" description="AAA+ ATPase" evidence="3">
    <location>
        <begin position="718"/>
        <end position="1008"/>
    </location>
</feature>
<organism evidence="4 5">
    <name type="scientific">Blastocystis sp. subtype 1 (strain ATCC 50177 / NandII)</name>
    <dbReference type="NCBI Taxonomy" id="478820"/>
    <lineage>
        <taxon>Eukaryota</taxon>
        <taxon>Sar</taxon>
        <taxon>Stramenopiles</taxon>
        <taxon>Bigyra</taxon>
        <taxon>Opalozoa</taxon>
        <taxon>Opalinata</taxon>
        <taxon>Blastocystidae</taxon>
        <taxon>Blastocystis</taxon>
    </lineage>
</organism>
<dbReference type="InterPro" id="IPR003593">
    <property type="entry name" value="AAA+_ATPase"/>
</dbReference>
<reference evidence="4 5" key="1">
    <citation type="submission" date="2016-05" db="EMBL/GenBank/DDBJ databases">
        <title>Nuclear genome of Blastocystis sp. subtype 1 NandII.</title>
        <authorList>
            <person name="Gentekaki E."/>
            <person name="Curtis B."/>
            <person name="Stairs C."/>
            <person name="Eme L."/>
            <person name="Herman E."/>
            <person name="Klimes V."/>
            <person name="Arias M.C."/>
            <person name="Elias M."/>
            <person name="Hilliou F."/>
            <person name="Klute M."/>
            <person name="Malik S.-B."/>
            <person name="Pightling A."/>
            <person name="Rachubinski R."/>
            <person name="Salas D."/>
            <person name="Schlacht A."/>
            <person name="Suga H."/>
            <person name="Archibald J."/>
            <person name="Ball S.G."/>
            <person name="Clark G."/>
            <person name="Dacks J."/>
            <person name="Van Der Giezen M."/>
            <person name="Tsaousis A."/>
            <person name="Roger A."/>
        </authorList>
    </citation>
    <scope>NUCLEOTIDE SEQUENCE [LARGE SCALE GENOMIC DNA]</scope>
    <source>
        <strain evidence="5">ATCC 50177 / NandII</strain>
    </source>
</reference>
<dbReference type="GO" id="GO:0000055">
    <property type="term" value="P:ribosomal large subunit export from nucleus"/>
    <property type="evidence" value="ECO:0007669"/>
    <property type="project" value="TreeGrafter"/>
</dbReference>
<dbReference type="GO" id="GO:0005634">
    <property type="term" value="C:nucleus"/>
    <property type="evidence" value="ECO:0007669"/>
    <property type="project" value="TreeGrafter"/>
</dbReference>
<dbReference type="GO" id="GO:0000027">
    <property type="term" value="P:ribosomal large subunit assembly"/>
    <property type="evidence" value="ECO:0007669"/>
    <property type="project" value="TreeGrafter"/>
</dbReference>
<accession>A0A196SEE7</accession>
<dbReference type="OrthoDB" id="9987241at2759"/>
<evidence type="ECO:0000259" key="3">
    <source>
        <dbReference type="SMART" id="SM00382"/>
    </source>
</evidence>
<dbReference type="InterPro" id="IPR011704">
    <property type="entry name" value="ATPase_dyneun-rel_AAA"/>
</dbReference>
<dbReference type="Pfam" id="PF07728">
    <property type="entry name" value="AAA_5"/>
    <property type="match status" value="5"/>
</dbReference>
<evidence type="ECO:0000256" key="2">
    <source>
        <dbReference type="ARBA" id="ARBA00022840"/>
    </source>
</evidence>
<gene>
    <name evidence="4" type="ORF">AV274_3602</name>
</gene>
<dbReference type="GO" id="GO:0005524">
    <property type="term" value="F:ATP binding"/>
    <property type="evidence" value="ECO:0007669"/>
    <property type="project" value="UniProtKB-KW"/>
</dbReference>
<dbReference type="EMBL" id="LXWW01000219">
    <property type="protein sequence ID" value="OAO14691.1"/>
    <property type="molecule type" value="Genomic_DNA"/>
</dbReference>
<dbReference type="GO" id="GO:0016887">
    <property type="term" value="F:ATP hydrolysis activity"/>
    <property type="evidence" value="ECO:0007669"/>
    <property type="project" value="InterPro"/>
</dbReference>
<dbReference type="STRING" id="478820.A0A196SEE7"/>
<dbReference type="Gene3D" id="3.40.50.300">
    <property type="entry name" value="P-loop containing nucleotide triphosphate hydrolases"/>
    <property type="match status" value="5"/>
</dbReference>
<proteinExistence type="predicted"/>
<dbReference type="Proteomes" id="UP000078348">
    <property type="component" value="Unassembled WGS sequence"/>
</dbReference>
<dbReference type="PANTHER" id="PTHR48103:SF2">
    <property type="entry name" value="MIDASIN"/>
    <property type="match status" value="1"/>
</dbReference>
<dbReference type="InterPro" id="IPR027417">
    <property type="entry name" value="P-loop_NTPase"/>
</dbReference>
<feature type="domain" description="AAA+ ATPase" evidence="3">
    <location>
        <begin position="195"/>
        <end position="345"/>
    </location>
</feature>
<keyword evidence="2" id="KW-0067">ATP-binding</keyword>
<protein>
    <recommendedName>
        <fullName evidence="3">AAA+ ATPase domain-containing protein</fullName>
    </recommendedName>
</protein>
<feature type="domain" description="AAA+ ATPase" evidence="3">
    <location>
        <begin position="1160"/>
        <end position="1362"/>
    </location>
</feature>
<evidence type="ECO:0000313" key="4">
    <source>
        <dbReference type="EMBL" id="OAO14691.1"/>
    </source>
</evidence>
<dbReference type="SMART" id="SM00382">
    <property type="entry name" value="AAA"/>
    <property type="match status" value="3"/>
</dbReference>
<sequence>MESHRTYDNDESVLVEVIYGAALECKSVYLETMTVHYIRSSEEEEHYISLPSALTDGFDAIHKDDHLFFSGRLPYQKKSMDFILPLLPVDKKLTAIPKDDIHFYSIHGVNGATLAFQLEDGSVKTVYCSSNCLLFHSTQSSVKVVKALKGDRRDWEYYELLPYRSVTPLQETRPFLQATEQTKRRDCIVEDTLLYNIPTLIEGVTSSGKTFTVEQYCMHALLPLVRYNFSPSSTIEELLGDMVITKDSTIKYMNGPFTDAFVFGKILLLDEMSLAQSTVVQSILSFLFSKQLLYEASDKNEERKMHPFFRVIATQSPAGSSYKRSTMSDSIRDCFRVVTHDEKKEHYFPMIKSEERCVIITGMFKGDAKIGKAVSDYHERAEKRKDTSKEEIYRGKDYTLRDCSRLQSLMKYYVSEGKREDVALRRAAQLAYNLNDINEQPLVKAPQITFSHDRLDEKRWMDVYDRVVAGIESGCHILLVGKTEYDARKYCHAILEEKLTGIIHCSSSSSTENIIGSYTLKEQNGRMLPIFEASPLLNAIKNGGVCVLQSMETMKSNVIERLNSILELCPADGRRHVVRFDENREEPDYEMRADFRVVATTSEKGLLAFSPALRNRFLEVYIGNEEEKNMKYSMEVQEEERILSNEEQVVGGLLEDCKENVFEYQRMRDMLLFFKHSSSLELDANLLQVVEENQPFSKLAGLGGCSEKACELLKCLSLGKASVLHGPKGCGKTRMVNELLRRINNKNHRILHVSSETDFTTLMGSIDTRGVFNEGVLYRAAQDGELDEMMKNEEKKSMSDFLYTARDAKVAEVMLETSTSLEGLLSKEILDSVWDSLNVKNQLLPTKTTIQLLLSVALADRGNMPVILEGDPGVGKTAATENYLLHNGFTYKRINFSNSTTTDTLFGCYTIVDGNPIFKDGSITELLVREPVSSKKALLFDEVNLAPSDVLEMLLTLIRCYANHTRFQIAGSREIDLPEKLLIVCCMNPASMSANRSVLPRRFYSYCLYHRGLSYSLSELFCMAKSILNTVSDEGMDEKVMKLFSYSYESGQKTSIPFSLRDVLKVQQICTDRSSDLSLEAASWLVFACRYEESDRKEVERILGKQEKVEYRVIKSEERCTVTGFWNLDIPTSYDSSFKEYALSTSENLVVYKLSMALRSKRAILVYGASPSGKSYSIKSVAQMHGMPCRSVFLNHDSTPDSFIGRNTISKDGGKENLVFRPGPLVEAMQNGTWVVIEDIHLANNDVMECLNSLCEENPTLKVTQGDKEVTYVGKKTGNDAEHQVVIKEGFRMFFTISEDTLKHFTGPFLSRCVIVYCDSIANALNVQEICQAMESKCDPRWFGEDESKRFRRCIRVMSSKEKDAFKIEFEKKPTMHELIHPIVIPPTIMFELWSLHDNMKKMTEEKKVTELSRVLLRLLHSTPRSFDRREVVDALKVLVDGMSKHFIAYIVRKMVALLNCGDLENTILKRQPNENAVVLRRWSCASFLDIPFKKGFSINDIDRNDQMSLTSMFDVDFTREYELLLLNYVCGREQYCQSFEYPETQYLASAFFSYLDSCDVCDDAVKNATTMLAVCHKYKELHELCDGGKKMKRNKAGIVAECADEIVKSLNGLPVKNEEGAEMIIKYCNSKKEEAEKRLFIIDYPMDGETTMKYAFDSARRYCIGNPDLESVLQEAFDGRIDNATFRALRMNQVDMDYSRYEYNTPSGCFIAKISHCIYKLKQFNCPVFILNEYVEVLSRLELRLPCMLAAFSEYESVKESVFVLLNALLMREMSEDNKWWESILQNYSQYPFYSPVYHSKEEIEEAVDELIENGWYDSYVEKVKQRWKRLGKYEELKEKLLNELCLDEECLPERVTLKLPLILKAIDEEKCDDYSVDEISAIVPMSEMVYESGKVWNWDDYVYFYGYSAKAKSEDAKEDARQYNECYEEYQQCSSQHANEQMNATEKRDRVRRMEESKKRIEEYFFPGSSAKSSVSVDYSKSLKDAVVFVKENEEYHICLPRGKEYRLPENYPQLDGSTITLPVINLCSGVAWSVESDDCIVSVSENGIVVTVDKMKEGENTVHLKVKLFKSGEVTTWYGGHKGTMFTYDDYGRLSVFKRSVPLPNTVVVSFSVKVDARATLKNLQSHTMTELLSGFTNLSVVLLSCSDKERRQIASILSACIDSPHLLPSIKKRAQDALSVISKDQASLQWIKDSSVVRIRWDLSDTAVDDDTDTPALSGRTQIISTATDDDDDDVFSAVTYTVVNKETGYMIDGMMKAIIINMPEEVIRKEKKEQKKEGSPGNDNSRKADDYCTINYRDYLKMVEHFAVDRIFENAYSRRGVVEYIQPKLDKLIPVSIPQKEVVIDESYKKCVISAASRVVYSMMEKNTEGRSPYQKINLIIDTNCSHKPGKARLRTLATALFIVMLRELSVRFDLFVSCGRKKFVQVELGECSVDQLLAVASDVEGIVKIPSTPLDLLCSFRDDTESVNVIIGDGFSEQLMSRETCVRDAFTVFKDRLFLLCIVGSGDEALSGANQTKLENCLKANFGENIVLVKTVEDMVRSVDFLSSCILSKKPTSKQVGGEPVNAGSGNMTVPPVLNTNLESPQSAVLVSTITAIKKATPVDIRDADLSYVPMIKGEEGFIRGMSGCVKRDNYFDSLSLSIFVPNKASSFVAATSGTSIIIAKYIKYLVTKSGDGKFFKKLGSAKTRFYNCGFVIDCSSLAFSETNRAHSFITLFTLLRNISNLQLPCVDIWVATDQVVRVATGVPSADLWETPVIAAVLEAISQPVSNTVLQDCLRYACCTCNSRSFSSVMMVCTNGVLCKETREEVRSIVSTFEMSYVGVGIGSYLCGFHDLFPSMIWHANPLRLSDVIASKDDASRSTSVYGVEEKKVDSVLLTKKNGLYYDDMVKMICDVQSEYELEMKDVRIDDVTEGMDGSIIGVIENKRQYDLGADGGFTDYTILFVVLYLCRGEKDSDGSVIDEDITEEVLVNGKEVNEERFSPVLKLAFTTRNGKPIGKGFNIEYAYDYKTAIDKLLSGRIRVAFITCSPGDGEFPKSGGKNKNYCNAFLETVNHFYRKGGGVFWFLEHYPYTYEADLYFKKFYGYEIVKDKEKSIDGGRFMTRMKSDTPTSGHFATYGGDVFDMMKIAKLDFGLTAIYEGETLCEMDERRLVRNGFRVFARESTGCASIVFKPDGDDSDGRMVIDTAASKLFKEFTFKGTARWISNAAVWLCNTGRFNVEKYNNPSAKTGIDMNGLEVDKTKAVTFVPRE</sequence>
<comment type="caution">
    <text evidence="4">The sequence shown here is derived from an EMBL/GenBank/DDBJ whole genome shotgun (WGS) entry which is preliminary data.</text>
</comment>
<dbReference type="PANTHER" id="PTHR48103">
    <property type="entry name" value="MIDASIN-RELATED"/>
    <property type="match status" value="1"/>
</dbReference>
<keyword evidence="1" id="KW-0547">Nucleotide-binding</keyword>
<dbReference type="SUPFAM" id="SSF52540">
    <property type="entry name" value="P-loop containing nucleoside triphosphate hydrolases"/>
    <property type="match status" value="4"/>
</dbReference>
<name>A0A196SEE7_BLAHN</name>
<evidence type="ECO:0000256" key="1">
    <source>
        <dbReference type="ARBA" id="ARBA00022741"/>
    </source>
</evidence>